<dbReference type="RefSeq" id="WP_188253637.1">
    <property type="nucleotide sequence ID" value="NZ_JABVCF010000002.1"/>
</dbReference>
<dbReference type="InterPro" id="IPR040853">
    <property type="entry name" value="RapA2_cadherin-like"/>
</dbReference>
<comment type="caution">
    <text evidence="2">The sequence shown here is derived from an EMBL/GenBank/DDBJ whole genome shotgun (WGS) entry which is preliminary data.</text>
</comment>
<dbReference type="PRINTS" id="PR00313">
    <property type="entry name" value="CABNDNGRPT"/>
</dbReference>
<dbReference type="InterPro" id="IPR013783">
    <property type="entry name" value="Ig-like_fold"/>
</dbReference>
<dbReference type="EMBL" id="JAGWCR010000002">
    <property type="protein sequence ID" value="MBS3648086.1"/>
    <property type="molecule type" value="Genomic_DNA"/>
</dbReference>
<dbReference type="Pfam" id="PF17803">
    <property type="entry name" value="Cadherin_4"/>
    <property type="match status" value="2"/>
</dbReference>
<evidence type="ECO:0000313" key="2">
    <source>
        <dbReference type="EMBL" id="MBS3648086.1"/>
    </source>
</evidence>
<feature type="domain" description="Cadherin" evidence="1">
    <location>
        <begin position="168"/>
        <end position="256"/>
    </location>
</feature>
<sequence length="790" mass="78712">MATTTVSGSTVTFSNSGAAANLTQSSNEDGSLTFDVLAASGGGKNTIIYSVDDGCKNDDGGAQITITNKAFADYNKDLLIQDGVNVVETSSTSGARFWIGSDNKIHYDASASEKINALAAGETFTDTIQYTIKMSNGTLSVGTLTVNITGTNDAPVAQPGAASGDEDTTITGAVTASDVDNAAGDLTYSLVSGAVDGNGNAVAGLTFNPDGTFSFHGPQDFNGTVTFTYKANDGALDSNAETVTITVAPVNDAPVAQPGAASGDEDTTITGAVTASDVDNAAGDLTYSLVSGAVDGNGNAVAGLTFNPDGTFSFHGPQDFNGTVTFTYKANDGALDSNAETVTITVAPVNDAPVNTVPGAQTATSNSAKAITGVQVSDIDSQNLTTTVSVSHGTLSVGAGGGTVTANGSATVTIQGTQAQINAALAALSYVSNPNYSGPDTLTVQTFDGALSDTDTVAITVNAPMDSQGPTGVKFIPDLANVGSLESGNNLGAGALMGNVVAVGDPNSNVFSYALGGTDAAKFALNTGTGALSVGASNVAAGTYEITIVATDQAGNSSAAVPFTIWVGGSGGQEFAFLGSNDFIGYGLNGNDILTGSSGDDFISGGQNDDRISGAAGNDILAGGGGDDTLIGGAGNDTLIGGAGNDQFFFSAPGASNGIDKIIDFTGSKAGLLQGGAGWNAPGSTASSTGAALATADYVNQQTVAAITAANTNKVVEIQQAQTTSQITTTTAGAANAYVVVFNSTTGVSELWHDDNWSNTAGRVQVASFQDLDTLPELLGLNSTNFVEWV</sequence>
<evidence type="ECO:0000313" key="3">
    <source>
        <dbReference type="Proteomes" id="UP000680348"/>
    </source>
</evidence>
<accession>A0A942DZ70</accession>
<gene>
    <name evidence="2" type="ORF">KEU06_05515</name>
</gene>
<organism evidence="2 3">
    <name type="scientific">Pseudaminobacter soli</name>
    <name type="common">ex Zhang et al. 2022</name>
    <dbReference type="NCBI Taxonomy" id="2831468"/>
    <lineage>
        <taxon>Bacteria</taxon>
        <taxon>Pseudomonadati</taxon>
        <taxon>Pseudomonadota</taxon>
        <taxon>Alphaproteobacteria</taxon>
        <taxon>Hyphomicrobiales</taxon>
        <taxon>Phyllobacteriaceae</taxon>
        <taxon>Pseudaminobacter</taxon>
    </lineage>
</organism>
<dbReference type="NCBIfam" id="NF012211">
    <property type="entry name" value="tand_rpt_95"/>
    <property type="match status" value="2"/>
</dbReference>
<protein>
    <submittedName>
        <fullName evidence="2">Tandem-95 repeat protein</fullName>
    </submittedName>
</protein>
<dbReference type="Pfam" id="PF00353">
    <property type="entry name" value="HemolysinCabind"/>
    <property type="match status" value="2"/>
</dbReference>
<dbReference type="NCBIfam" id="TIGR01965">
    <property type="entry name" value="VCBS_repeat"/>
    <property type="match status" value="1"/>
</dbReference>
<dbReference type="PROSITE" id="PS50268">
    <property type="entry name" value="CADHERIN_2"/>
    <property type="match status" value="2"/>
</dbReference>
<reference evidence="2" key="1">
    <citation type="submission" date="2021-04" db="EMBL/GenBank/DDBJ databases">
        <title>Pseudaminobacter soli sp. nov., isolated from paddy soil contaminated by heavy metals.</title>
        <authorList>
            <person name="Zhang K."/>
        </authorList>
    </citation>
    <scope>NUCLEOTIDE SEQUENCE</scope>
    <source>
        <strain evidence="2">19-2017</strain>
    </source>
</reference>
<dbReference type="Gene3D" id="2.60.40.10">
    <property type="entry name" value="Immunoglobulins"/>
    <property type="match status" value="3"/>
</dbReference>
<dbReference type="InterPro" id="IPR015919">
    <property type="entry name" value="Cadherin-like_sf"/>
</dbReference>
<feature type="domain" description="Cadherin" evidence="1">
    <location>
        <begin position="267"/>
        <end position="355"/>
    </location>
</feature>
<proteinExistence type="predicted"/>
<name>A0A942DZ70_9HYPH</name>
<dbReference type="InterPro" id="IPR010221">
    <property type="entry name" value="VCBS_dom"/>
</dbReference>
<dbReference type="GO" id="GO:0016020">
    <property type="term" value="C:membrane"/>
    <property type="evidence" value="ECO:0007669"/>
    <property type="project" value="InterPro"/>
</dbReference>
<dbReference type="AlphaFoldDB" id="A0A942DZ70"/>
<dbReference type="InterPro" id="IPR018511">
    <property type="entry name" value="Hemolysin-typ_Ca-bd_CS"/>
</dbReference>
<dbReference type="SUPFAM" id="SSF51120">
    <property type="entry name" value="beta-Roll"/>
    <property type="match status" value="1"/>
</dbReference>
<keyword evidence="3" id="KW-1185">Reference proteome</keyword>
<dbReference type="SUPFAM" id="SSF49313">
    <property type="entry name" value="Cadherin-like"/>
    <property type="match status" value="2"/>
</dbReference>
<evidence type="ECO:0000259" key="1">
    <source>
        <dbReference type="PROSITE" id="PS50268"/>
    </source>
</evidence>
<dbReference type="Gene3D" id="2.150.10.10">
    <property type="entry name" value="Serralysin-like metalloprotease, C-terminal"/>
    <property type="match status" value="1"/>
</dbReference>
<dbReference type="GO" id="GO:0005509">
    <property type="term" value="F:calcium ion binding"/>
    <property type="evidence" value="ECO:0007669"/>
    <property type="project" value="InterPro"/>
</dbReference>
<dbReference type="InterPro" id="IPR001343">
    <property type="entry name" value="Hemolysn_Ca-bd"/>
</dbReference>
<dbReference type="Proteomes" id="UP000680348">
    <property type="component" value="Unassembled WGS sequence"/>
</dbReference>
<dbReference type="InterPro" id="IPR011049">
    <property type="entry name" value="Serralysin-like_metalloprot_C"/>
</dbReference>
<dbReference type="InterPro" id="IPR002126">
    <property type="entry name" value="Cadherin-like_dom"/>
</dbReference>
<dbReference type="GO" id="GO:0007156">
    <property type="term" value="P:homophilic cell adhesion via plasma membrane adhesion molecules"/>
    <property type="evidence" value="ECO:0007669"/>
    <property type="project" value="InterPro"/>
</dbReference>
<dbReference type="PROSITE" id="PS00330">
    <property type="entry name" value="HEMOLYSIN_CALCIUM"/>
    <property type="match status" value="3"/>
</dbReference>